<evidence type="ECO:0000313" key="12">
    <source>
        <dbReference type="Proteomes" id="UP000030635"/>
    </source>
</evidence>
<dbReference type="KEGG" id="cbv:U729_2632"/>
<gene>
    <name evidence="11" type="primary">pstC</name>
    <name evidence="11" type="ORF">U729_2632</name>
</gene>
<keyword evidence="12" id="KW-1185">Reference proteome</keyword>
<dbReference type="InterPro" id="IPR011864">
    <property type="entry name" value="Phosphate_PstC"/>
</dbReference>
<name>A0A0A7G093_9CLOT</name>
<dbReference type="Gene3D" id="1.10.3720.10">
    <property type="entry name" value="MetI-like"/>
    <property type="match status" value="1"/>
</dbReference>
<dbReference type="OrthoDB" id="9785113at2"/>
<dbReference type="EMBL" id="CP006905">
    <property type="protein sequence ID" value="AIY84511.1"/>
    <property type="molecule type" value="Genomic_DNA"/>
</dbReference>
<dbReference type="PROSITE" id="PS50928">
    <property type="entry name" value="ABC_TM1"/>
    <property type="match status" value="1"/>
</dbReference>
<feature type="transmembrane region" description="Helical" evidence="8">
    <location>
        <begin position="147"/>
        <end position="170"/>
    </location>
</feature>
<evidence type="ECO:0000256" key="8">
    <source>
        <dbReference type="RuleBase" id="RU363032"/>
    </source>
</evidence>
<evidence type="ECO:0000313" key="11">
    <source>
        <dbReference type="EMBL" id="AIY84511.1"/>
    </source>
</evidence>
<dbReference type="InterPro" id="IPR035906">
    <property type="entry name" value="MetI-like_sf"/>
</dbReference>
<feature type="transmembrane region" description="Helical" evidence="8">
    <location>
        <begin position="268"/>
        <end position="287"/>
    </location>
</feature>
<evidence type="ECO:0000256" key="7">
    <source>
        <dbReference type="ARBA" id="ARBA00023136"/>
    </source>
</evidence>
<evidence type="ECO:0000256" key="6">
    <source>
        <dbReference type="ARBA" id="ARBA00022989"/>
    </source>
</evidence>
<evidence type="ECO:0000259" key="10">
    <source>
        <dbReference type="PROSITE" id="PS50928"/>
    </source>
</evidence>
<evidence type="ECO:0000256" key="9">
    <source>
        <dbReference type="RuleBase" id="RU363054"/>
    </source>
</evidence>
<accession>A0A0A7G093</accession>
<dbReference type="InterPro" id="IPR000515">
    <property type="entry name" value="MetI-like"/>
</dbReference>
<keyword evidence="6 8" id="KW-1133">Transmembrane helix</keyword>
<evidence type="ECO:0000256" key="2">
    <source>
        <dbReference type="ARBA" id="ARBA00007069"/>
    </source>
</evidence>
<keyword evidence="7 8" id="KW-0472">Membrane</keyword>
<feature type="transmembrane region" description="Helical" evidence="8">
    <location>
        <begin position="208"/>
        <end position="231"/>
    </location>
</feature>
<evidence type="ECO:0000256" key="1">
    <source>
        <dbReference type="ARBA" id="ARBA00004651"/>
    </source>
</evidence>
<protein>
    <recommendedName>
        <fullName evidence="9">Phosphate transport system permease protein</fullName>
    </recommendedName>
</protein>
<feature type="transmembrane region" description="Helical" evidence="8">
    <location>
        <begin position="21"/>
        <end position="39"/>
    </location>
</feature>
<comment type="function">
    <text evidence="9">Part of the binding-protein-dependent transport system for phosphate; probably responsible for the translocation of the substrate across the membrane.</text>
</comment>
<organism evidence="11 12">
    <name type="scientific">Clostridium baratii str. Sullivan</name>
    <dbReference type="NCBI Taxonomy" id="1415775"/>
    <lineage>
        <taxon>Bacteria</taxon>
        <taxon>Bacillati</taxon>
        <taxon>Bacillota</taxon>
        <taxon>Clostridia</taxon>
        <taxon>Eubacteriales</taxon>
        <taxon>Clostridiaceae</taxon>
        <taxon>Clostridium</taxon>
    </lineage>
</organism>
<dbReference type="PANTHER" id="PTHR30425">
    <property type="entry name" value="PHOSPHATE TRANSPORT SYSTEM PERMEASE PROTEIN PST"/>
    <property type="match status" value="1"/>
</dbReference>
<dbReference type="InterPro" id="IPR051124">
    <property type="entry name" value="Phosphate_Transport_Permease"/>
</dbReference>
<dbReference type="Pfam" id="PF00528">
    <property type="entry name" value="BPD_transp_1"/>
    <property type="match status" value="1"/>
</dbReference>
<proteinExistence type="inferred from homology"/>
<evidence type="ECO:0000256" key="5">
    <source>
        <dbReference type="ARBA" id="ARBA00022692"/>
    </source>
</evidence>
<dbReference type="Proteomes" id="UP000030635">
    <property type="component" value="Chromosome"/>
</dbReference>
<keyword evidence="9" id="KW-0592">Phosphate transport</keyword>
<dbReference type="eggNOG" id="COG0573">
    <property type="taxonomic scope" value="Bacteria"/>
</dbReference>
<dbReference type="HOGENOM" id="CLU_033621_1_0_9"/>
<dbReference type="NCBIfam" id="TIGR02138">
    <property type="entry name" value="phosphate_pstC"/>
    <property type="match status" value="1"/>
</dbReference>
<dbReference type="GO" id="GO:0005886">
    <property type="term" value="C:plasma membrane"/>
    <property type="evidence" value="ECO:0007669"/>
    <property type="project" value="UniProtKB-SubCell"/>
</dbReference>
<dbReference type="GO" id="GO:0006817">
    <property type="term" value="P:phosphate ion transport"/>
    <property type="evidence" value="ECO:0007669"/>
    <property type="project" value="UniProtKB-KW"/>
</dbReference>
<reference evidence="11 12" key="1">
    <citation type="journal article" date="2015" name="Infect. Genet. Evol.">
        <title>Genomic sequences of six botulinum neurotoxin-producing strains representing three clostridial species illustrate the mobility and diversity of botulinum neurotoxin genes.</title>
        <authorList>
            <person name="Smith T.J."/>
            <person name="Hill K.K."/>
            <person name="Xie G."/>
            <person name="Foley B.T."/>
            <person name="Williamson C.H."/>
            <person name="Foster J.T."/>
            <person name="Johnson S.L."/>
            <person name="Chertkov O."/>
            <person name="Teshima H."/>
            <person name="Gibbons H.S."/>
            <person name="Johnsky L.A."/>
            <person name="Karavis M.A."/>
            <person name="Smith L.A."/>
        </authorList>
    </citation>
    <scope>NUCLEOTIDE SEQUENCE [LARGE SCALE GENOMIC DNA]</scope>
    <source>
        <strain evidence="11">Sullivan</strain>
    </source>
</reference>
<dbReference type="GO" id="GO:0005315">
    <property type="term" value="F:phosphate transmembrane transporter activity"/>
    <property type="evidence" value="ECO:0007669"/>
    <property type="project" value="InterPro"/>
</dbReference>
<keyword evidence="3 8" id="KW-0813">Transport</keyword>
<dbReference type="RefSeq" id="WP_039315808.1">
    <property type="nucleotide sequence ID" value="NZ_CP006905.1"/>
</dbReference>
<keyword evidence="5 8" id="KW-0812">Transmembrane</keyword>
<feature type="transmembrane region" description="Helical" evidence="8">
    <location>
        <begin position="72"/>
        <end position="105"/>
    </location>
</feature>
<keyword evidence="4 9" id="KW-1003">Cell membrane</keyword>
<comment type="subcellular location">
    <subcellularLocation>
        <location evidence="1 8">Cell membrane</location>
        <topology evidence="1 8">Multi-pass membrane protein</topology>
    </subcellularLocation>
</comment>
<sequence length="295" mass="31085">MKKRSFKERFLNEYLGKGFSSFCGILIIIITLAIIFFIGSKGIQIFTKGEYGLVEFLFTNNWNPSGSPGSFGAFAFILGSILVSLGAVVLSAPVAIALGIFVNVISKGLGEKVIKPALEILVGIPSVVYGWVGVSVLVPFIKDHFGGAGFSLLAGILVLSLMILPTIATLSIDAIKGIPNEHIEASYGLGATRWQTIKNVITPGAKSGILTGVVLGVARAFGEALAVQMVIGNAVKIPDGLNSSAATLTSILTMDMANTVTGSAWNDALWTLALILLIISFIFILIVRKIEKGGK</sequence>
<dbReference type="PANTHER" id="PTHR30425:SF2">
    <property type="entry name" value="ABC TRANSPORTER PERMEASE PROTEIN YQGH-RELATED"/>
    <property type="match status" value="1"/>
</dbReference>
<comment type="similarity">
    <text evidence="2 9">Belongs to the binding-protein-dependent transport system permease family. CysTW subfamily.</text>
</comment>
<dbReference type="SUPFAM" id="SSF161098">
    <property type="entry name" value="MetI-like"/>
    <property type="match status" value="1"/>
</dbReference>
<feature type="transmembrane region" description="Helical" evidence="8">
    <location>
        <begin position="117"/>
        <end position="141"/>
    </location>
</feature>
<evidence type="ECO:0000256" key="4">
    <source>
        <dbReference type="ARBA" id="ARBA00022475"/>
    </source>
</evidence>
<dbReference type="CDD" id="cd06261">
    <property type="entry name" value="TM_PBP2"/>
    <property type="match status" value="1"/>
</dbReference>
<dbReference type="AlphaFoldDB" id="A0A0A7G093"/>
<feature type="domain" description="ABC transmembrane type-1" evidence="10">
    <location>
        <begin position="77"/>
        <end position="287"/>
    </location>
</feature>
<evidence type="ECO:0000256" key="3">
    <source>
        <dbReference type="ARBA" id="ARBA00022448"/>
    </source>
</evidence>
<dbReference type="STRING" id="1561.NPD11_394"/>